<feature type="transmembrane region" description="Helical" evidence="1">
    <location>
        <begin position="76"/>
        <end position="100"/>
    </location>
</feature>
<feature type="transmembrane region" description="Helical" evidence="1">
    <location>
        <begin position="106"/>
        <end position="125"/>
    </location>
</feature>
<dbReference type="AlphaFoldDB" id="A0A915YE07"/>
<evidence type="ECO:0000313" key="2">
    <source>
        <dbReference type="EMBL" id="BDS11329.1"/>
    </source>
</evidence>
<keyword evidence="3" id="KW-1185">Reference proteome</keyword>
<keyword evidence="1" id="KW-0812">Transmembrane</keyword>
<keyword evidence="1" id="KW-0472">Membrane</keyword>
<evidence type="ECO:0000256" key="1">
    <source>
        <dbReference type="SAM" id="Phobius"/>
    </source>
</evidence>
<feature type="transmembrane region" description="Helical" evidence="1">
    <location>
        <begin position="51"/>
        <end position="69"/>
    </location>
</feature>
<dbReference type="RefSeq" id="WP_264792520.1">
    <property type="nucleotide sequence ID" value="NZ_AP026867.1"/>
</dbReference>
<name>A0A915YE07_9BACT</name>
<proteinExistence type="predicted"/>
<protein>
    <submittedName>
        <fullName evidence="2">Uncharacterized protein</fullName>
    </submittedName>
</protein>
<gene>
    <name evidence="2" type="ORF">AsAng_0020410</name>
</gene>
<dbReference type="KEGG" id="aup:AsAng_0020410"/>
<sequence>MNSKIAAQGFKLLISLNCIFLFIVPLNYSLGPLNDTNREFGWRPDYFYNDEISLIFIAPFLFLWAMYITNKSTKTILAILLWAISAFYAFISFMSVSMLAQDYQPYWGMLLLFLFFPLLSIFFILEKKAAHTKKIYSDRILDENNL</sequence>
<reference evidence="2" key="1">
    <citation type="submission" date="2022-09" db="EMBL/GenBank/DDBJ databases">
        <title>Aureispira anguillicida sp. nov., isolated from Leptocephalus of Japanese eel Anguilla japonica.</title>
        <authorList>
            <person name="Yuasa K."/>
            <person name="Mekata T."/>
            <person name="Ikunari K."/>
        </authorList>
    </citation>
    <scope>NUCLEOTIDE SEQUENCE</scope>
    <source>
        <strain evidence="2">EL160426</strain>
    </source>
</reference>
<dbReference type="EMBL" id="AP026867">
    <property type="protein sequence ID" value="BDS11329.1"/>
    <property type="molecule type" value="Genomic_DNA"/>
</dbReference>
<accession>A0A915YE07</accession>
<keyword evidence="1" id="KW-1133">Transmembrane helix</keyword>
<organism evidence="2 3">
    <name type="scientific">Aureispira anguillae</name>
    <dbReference type="NCBI Taxonomy" id="2864201"/>
    <lineage>
        <taxon>Bacteria</taxon>
        <taxon>Pseudomonadati</taxon>
        <taxon>Bacteroidota</taxon>
        <taxon>Saprospiria</taxon>
        <taxon>Saprospirales</taxon>
        <taxon>Saprospiraceae</taxon>
        <taxon>Aureispira</taxon>
    </lineage>
</organism>
<dbReference type="Proteomes" id="UP001060919">
    <property type="component" value="Chromosome"/>
</dbReference>
<evidence type="ECO:0000313" key="3">
    <source>
        <dbReference type="Proteomes" id="UP001060919"/>
    </source>
</evidence>
<feature type="transmembrane region" description="Helical" evidence="1">
    <location>
        <begin position="12"/>
        <end position="31"/>
    </location>
</feature>